<sequence>MDLSTPRPAYAALNSISVLNNIEISTGSLEPERVSFAYENNCLVAKANYQYLSCYLQRLVCRSSGTPLNLNRICDDILNIKKASVGQNSVAALNALRQHDDFTFFLQEMQLRRHQHNPGFYHQLNNSSLSNCQLVHPRVLVQPVQFALPHAPRLLSIRPLIQRFVFRGAIANRGWLKRKPFNISKNQFNLLKLSGTSSIYGTCPALLNALNLDIQFVHEGRLHSAEQFQLKVVRKKGDTYVTPTRRETIKKIYVLYIRSQPVKLN</sequence>
<proteinExistence type="predicted"/>
<evidence type="ECO:0000313" key="2">
    <source>
        <dbReference type="EMBL" id="CAF3988405.1"/>
    </source>
</evidence>
<evidence type="ECO:0000313" key="3">
    <source>
        <dbReference type="Proteomes" id="UP000677228"/>
    </source>
</evidence>
<comment type="caution">
    <text evidence="1">The sequence shown here is derived from an EMBL/GenBank/DDBJ whole genome shotgun (WGS) entry which is preliminary data.</text>
</comment>
<dbReference type="AlphaFoldDB" id="A0A8S2EB20"/>
<dbReference type="EMBL" id="CAJOBA010034588">
    <property type="protein sequence ID" value="CAF3988405.1"/>
    <property type="molecule type" value="Genomic_DNA"/>
</dbReference>
<gene>
    <name evidence="1" type="ORF">OVA965_LOCUS22875</name>
    <name evidence="2" type="ORF">TMI583_LOCUS23588</name>
</gene>
<organism evidence="1 3">
    <name type="scientific">Didymodactylos carnosus</name>
    <dbReference type="NCBI Taxonomy" id="1234261"/>
    <lineage>
        <taxon>Eukaryota</taxon>
        <taxon>Metazoa</taxon>
        <taxon>Spiralia</taxon>
        <taxon>Gnathifera</taxon>
        <taxon>Rotifera</taxon>
        <taxon>Eurotatoria</taxon>
        <taxon>Bdelloidea</taxon>
        <taxon>Philodinida</taxon>
        <taxon>Philodinidae</taxon>
        <taxon>Didymodactylos</taxon>
    </lineage>
</organism>
<accession>A0A8S2EB20</accession>
<evidence type="ECO:0000313" key="1">
    <source>
        <dbReference type="EMBL" id="CAF1177203.1"/>
    </source>
</evidence>
<name>A0A8S2EB20_9BILA</name>
<protein>
    <submittedName>
        <fullName evidence="1">Uncharacterized protein</fullName>
    </submittedName>
</protein>
<dbReference type="Proteomes" id="UP000677228">
    <property type="component" value="Unassembled WGS sequence"/>
</dbReference>
<reference evidence="1" key="1">
    <citation type="submission" date="2021-02" db="EMBL/GenBank/DDBJ databases">
        <authorList>
            <person name="Nowell W R."/>
        </authorList>
    </citation>
    <scope>NUCLEOTIDE SEQUENCE</scope>
</reference>
<dbReference type="EMBL" id="CAJNOK010013064">
    <property type="protein sequence ID" value="CAF1177203.1"/>
    <property type="molecule type" value="Genomic_DNA"/>
</dbReference>
<dbReference type="Proteomes" id="UP000682733">
    <property type="component" value="Unassembled WGS sequence"/>
</dbReference>